<evidence type="ECO:0000256" key="1">
    <source>
        <dbReference type="ARBA" id="ARBA00023015"/>
    </source>
</evidence>
<gene>
    <name evidence="5" type="ORF">OI18_22005</name>
</gene>
<feature type="domain" description="HTH araC/xylS-type" evidence="4">
    <location>
        <begin position="236"/>
        <end position="309"/>
    </location>
</feature>
<reference evidence="5 6" key="1">
    <citation type="submission" date="2014-11" db="EMBL/GenBank/DDBJ databases">
        <title>Genome sequence of Flavihumibacter solisilvae 3-3.</title>
        <authorList>
            <person name="Zhou G."/>
            <person name="Li M."/>
            <person name="Wang G."/>
        </authorList>
    </citation>
    <scope>NUCLEOTIDE SEQUENCE [LARGE SCALE GENOMIC DNA]</scope>
    <source>
        <strain evidence="5 6">3-3</strain>
    </source>
</reference>
<dbReference type="OrthoDB" id="1007602at2"/>
<dbReference type="PANTHER" id="PTHR43280">
    <property type="entry name" value="ARAC-FAMILY TRANSCRIPTIONAL REGULATOR"/>
    <property type="match status" value="1"/>
</dbReference>
<dbReference type="Pfam" id="PF12833">
    <property type="entry name" value="HTH_18"/>
    <property type="match status" value="1"/>
</dbReference>
<dbReference type="Gene3D" id="1.10.10.60">
    <property type="entry name" value="Homeodomain-like"/>
    <property type="match status" value="1"/>
</dbReference>
<dbReference type="PROSITE" id="PS01124">
    <property type="entry name" value="HTH_ARAC_FAMILY_2"/>
    <property type="match status" value="1"/>
</dbReference>
<evidence type="ECO:0000256" key="3">
    <source>
        <dbReference type="ARBA" id="ARBA00023163"/>
    </source>
</evidence>
<keyword evidence="2" id="KW-0238">DNA-binding</keyword>
<organism evidence="5 6">
    <name type="scientific">Flavihumibacter solisilvae</name>
    <dbReference type="NCBI Taxonomy" id="1349421"/>
    <lineage>
        <taxon>Bacteria</taxon>
        <taxon>Pseudomonadati</taxon>
        <taxon>Bacteroidota</taxon>
        <taxon>Chitinophagia</taxon>
        <taxon>Chitinophagales</taxon>
        <taxon>Chitinophagaceae</taxon>
        <taxon>Flavihumibacter</taxon>
    </lineage>
</organism>
<evidence type="ECO:0000313" key="6">
    <source>
        <dbReference type="Proteomes" id="UP000031408"/>
    </source>
</evidence>
<evidence type="ECO:0000313" key="5">
    <source>
        <dbReference type="EMBL" id="KIC92000.1"/>
    </source>
</evidence>
<keyword evidence="6" id="KW-1185">Reference proteome</keyword>
<sequence>MIPKLHTEQAGIVTGTLSPLHNGQVTGTNKFHFKLQSSLLTVQVTSTADASWELWNIDCKQADKIWFQSDGHPLAIICSLEGSTEWTTPGKARKILHERSSNGIVSTEPSQLLAVRKNTNYCFLIIRFKAATLVKNGFPLAISDRFLLSRSLILGKPQLKWLTSSPVAGFEDPDYLSKGSKSFLDWLTGDHPRRAHQPKALTLDEANWFYLEKKRLLQNIHLHLPYNELLVDAGILQPERFKRRLRQLYGISLRELVTESRIDTAQELLRENDHPIKKIAQLTGFPNVHYFTRVFAKETGVPPGVYQEQHGL</sequence>
<protein>
    <recommendedName>
        <fullName evidence="4">HTH araC/xylS-type domain-containing protein</fullName>
    </recommendedName>
</protein>
<dbReference type="GO" id="GO:0003700">
    <property type="term" value="F:DNA-binding transcription factor activity"/>
    <property type="evidence" value="ECO:0007669"/>
    <property type="project" value="InterPro"/>
</dbReference>
<dbReference type="SUPFAM" id="SSF46689">
    <property type="entry name" value="Homeodomain-like"/>
    <property type="match status" value="1"/>
</dbReference>
<proteinExistence type="predicted"/>
<dbReference type="GO" id="GO:0043565">
    <property type="term" value="F:sequence-specific DNA binding"/>
    <property type="evidence" value="ECO:0007669"/>
    <property type="project" value="InterPro"/>
</dbReference>
<dbReference type="Proteomes" id="UP000031408">
    <property type="component" value="Unassembled WGS sequence"/>
</dbReference>
<dbReference type="PROSITE" id="PS00041">
    <property type="entry name" value="HTH_ARAC_FAMILY_1"/>
    <property type="match status" value="1"/>
</dbReference>
<keyword evidence="3" id="KW-0804">Transcription</keyword>
<evidence type="ECO:0000256" key="2">
    <source>
        <dbReference type="ARBA" id="ARBA00023125"/>
    </source>
</evidence>
<dbReference type="InterPro" id="IPR009057">
    <property type="entry name" value="Homeodomain-like_sf"/>
</dbReference>
<dbReference type="STRING" id="1349421.OI18_22005"/>
<dbReference type="RefSeq" id="WP_039144129.1">
    <property type="nucleotide sequence ID" value="NZ_JSVC01000036.1"/>
</dbReference>
<dbReference type="EMBL" id="JSVC01000036">
    <property type="protein sequence ID" value="KIC92000.1"/>
    <property type="molecule type" value="Genomic_DNA"/>
</dbReference>
<name>A0A0C1ID83_9BACT</name>
<accession>A0A0C1ID83</accession>
<dbReference type="PANTHER" id="PTHR43280:SF2">
    <property type="entry name" value="HTH-TYPE TRANSCRIPTIONAL REGULATOR EXSA"/>
    <property type="match status" value="1"/>
</dbReference>
<keyword evidence="1" id="KW-0805">Transcription regulation</keyword>
<dbReference type="SMART" id="SM00342">
    <property type="entry name" value="HTH_ARAC"/>
    <property type="match status" value="1"/>
</dbReference>
<dbReference type="InterPro" id="IPR018060">
    <property type="entry name" value="HTH_AraC"/>
</dbReference>
<comment type="caution">
    <text evidence="5">The sequence shown here is derived from an EMBL/GenBank/DDBJ whole genome shotgun (WGS) entry which is preliminary data.</text>
</comment>
<dbReference type="InterPro" id="IPR018062">
    <property type="entry name" value="HTH_AraC-typ_CS"/>
</dbReference>
<evidence type="ECO:0000259" key="4">
    <source>
        <dbReference type="PROSITE" id="PS01124"/>
    </source>
</evidence>
<dbReference type="AlphaFoldDB" id="A0A0C1ID83"/>